<evidence type="ECO:0000313" key="8">
    <source>
        <dbReference type="Proteomes" id="UP000290288"/>
    </source>
</evidence>
<feature type="region of interest" description="Disordered" evidence="5">
    <location>
        <begin position="1"/>
        <end position="62"/>
    </location>
</feature>
<feature type="compositionally biased region" description="Polar residues" evidence="5">
    <location>
        <begin position="461"/>
        <end position="500"/>
    </location>
</feature>
<evidence type="ECO:0000256" key="5">
    <source>
        <dbReference type="SAM" id="MobiDB-lite"/>
    </source>
</evidence>
<dbReference type="GO" id="GO:0007030">
    <property type="term" value="P:Golgi organization"/>
    <property type="evidence" value="ECO:0007669"/>
    <property type="project" value="TreeGrafter"/>
</dbReference>
<dbReference type="OrthoDB" id="425925at2759"/>
<evidence type="ECO:0000256" key="1">
    <source>
        <dbReference type="ARBA" id="ARBA00004555"/>
    </source>
</evidence>
<feature type="compositionally biased region" description="Basic and acidic residues" evidence="5">
    <location>
        <begin position="505"/>
        <end position="515"/>
    </location>
</feature>
<feature type="region of interest" description="Disordered" evidence="5">
    <location>
        <begin position="445"/>
        <end position="515"/>
    </location>
</feature>
<keyword evidence="8" id="KW-1185">Reference proteome</keyword>
<reference evidence="7 8" key="1">
    <citation type="submission" date="2019-01" db="EMBL/GenBank/DDBJ databases">
        <title>Draft genome sequence of Psathyrella aberdarensis IHI B618.</title>
        <authorList>
            <person name="Buettner E."/>
            <person name="Kellner H."/>
        </authorList>
    </citation>
    <scope>NUCLEOTIDE SEQUENCE [LARGE SCALE GENOMIC DNA]</scope>
    <source>
        <strain evidence="7 8">IHI B618</strain>
    </source>
</reference>
<dbReference type="InterPro" id="IPR019459">
    <property type="entry name" value="GRAB"/>
</dbReference>
<feature type="region of interest" description="Disordered" evidence="5">
    <location>
        <begin position="385"/>
        <end position="424"/>
    </location>
</feature>
<accession>A0A4Q2DBA5</accession>
<dbReference type="InterPro" id="IPR000237">
    <property type="entry name" value="GRIP_dom"/>
</dbReference>
<proteinExistence type="predicted"/>
<feature type="coiled-coil region" evidence="4">
    <location>
        <begin position="65"/>
        <end position="92"/>
    </location>
</feature>
<keyword evidence="3 4" id="KW-0175">Coiled coil</keyword>
<dbReference type="AlphaFoldDB" id="A0A4Q2DBA5"/>
<feature type="compositionally biased region" description="Polar residues" evidence="5">
    <location>
        <begin position="395"/>
        <end position="411"/>
    </location>
</feature>
<keyword evidence="2" id="KW-0333">Golgi apparatus</keyword>
<evidence type="ECO:0000256" key="3">
    <source>
        <dbReference type="ARBA" id="ARBA00023054"/>
    </source>
</evidence>
<gene>
    <name evidence="7" type="ORF">EST38_g8977</name>
</gene>
<dbReference type="PANTHER" id="PTHR18921">
    <property type="entry name" value="MYOSIN HEAVY CHAIN - RELATED"/>
    <property type="match status" value="1"/>
</dbReference>
<comment type="subcellular location">
    <subcellularLocation>
        <location evidence="1">Golgi apparatus</location>
    </subcellularLocation>
</comment>
<dbReference type="GO" id="GO:0005794">
    <property type="term" value="C:Golgi apparatus"/>
    <property type="evidence" value="ECO:0007669"/>
    <property type="project" value="UniProtKB-SubCell"/>
</dbReference>
<evidence type="ECO:0000259" key="6">
    <source>
        <dbReference type="PROSITE" id="PS50913"/>
    </source>
</evidence>
<dbReference type="GO" id="GO:0006888">
    <property type="term" value="P:endoplasmic reticulum to Golgi vesicle-mediated transport"/>
    <property type="evidence" value="ECO:0007669"/>
    <property type="project" value="TreeGrafter"/>
</dbReference>
<dbReference type="Proteomes" id="UP000290288">
    <property type="component" value="Unassembled WGS sequence"/>
</dbReference>
<organism evidence="7 8">
    <name type="scientific">Candolleomyces aberdarensis</name>
    <dbReference type="NCBI Taxonomy" id="2316362"/>
    <lineage>
        <taxon>Eukaryota</taxon>
        <taxon>Fungi</taxon>
        <taxon>Dikarya</taxon>
        <taxon>Basidiomycota</taxon>
        <taxon>Agaricomycotina</taxon>
        <taxon>Agaricomycetes</taxon>
        <taxon>Agaricomycetidae</taxon>
        <taxon>Agaricales</taxon>
        <taxon>Agaricineae</taxon>
        <taxon>Psathyrellaceae</taxon>
        <taxon>Candolleomyces</taxon>
    </lineage>
</organism>
<name>A0A4Q2DBA5_9AGAR</name>
<feature type="coiled-coil region" evidence="4">
    <location>
        <begin position="118"/>
        <end position="195"/>
    </location>
</feature>
<dbReference type="EMBL" id="SDEE01000392">
    <property type="protein sequence ID" value="RXW16883.1"/>
    <property type="molecule type" value="Genomic_DNA"/>
</dbReference>
<feature type="domain" description="GRIP" evidence="6">
    <location>
        <begin position="337"/>
        <end position="388"/>
    </location>
</feature>
<dbReference type="PROSITE" id="PS50913">
    <property type="entry name" value="GRIP"/>
    <property type="match status" value="1"/>
</dbReference>
<evidence type="ECO:0000256" key="4">
    <source>
        <dbReference type="SAM" id="Coils"/>
    </source>
</evidence>
<comment type="caution">
    <text evidence="7">The sequence shown here is derived from an EMBL/GenBank/DDBJ whole genome shotgun (WGS) entry which is preliminary data.</text>
</comment>
<dbReference type="PANTHER" id="PTHR18921:SF2">
    <property type="entry name" value="THYROID RECEPTOR-INTERACTING PROTEIN 11"/>
    <property type="match status" value="1"/>
</dbReference>
<protein>
    <recommendedName>
        <fullName evidence="6">GRIP domain-containing protein</fullName>
    </recommendedName>
</protein>
<dbReference type="STRING" id="2316362.A0A4Q2DBA5"/>
<evidence type="ECO:0000256" key="2">
    <source>
        <dbReference type="ARBA" id="ARBA00023034"/>
    </source>
</evidence>
<evidence type="ECO:0000313" key="7">
    <source>
        <dbReference type="EMBL" id="RXW16883.1"/>
    </source>
</evidence>
<dbReference type="Pfam" id="PF10375">
    <property type="entry name" value="GRAB"/>
    <property type="match status" value="1"/>
</dbReference>
<feature type="compositionally biased region" description="Low complexity" evidence="5">
    <location>
        <begin position="10"/>
        <end position="20"/>
    </location>
</feature>
<sequence>MSVEEDARAASHSRSNSASNPRVSIDSQRGRESPLPAAINGVNGHAPPNGKQATTDDGDDVEDPVERLQRELERTKEEKDALAAQYNNLLGKLTDMRTRLGTKLKQDAEELDRREQMIQSLTVQNEDLTVTIETLKEELVTSHDEAERSSKELDALRTRTLQESSQESLMRERELRETQLELERCRMERDEWERLAMHEKALSEDARTTADELRRDLELEREVKERDAGLLVAEQEKTENLQSVLQDFQAAKDHELRQAVKDYEGQLQQVTLSLAEYKHRANTAELKLEESQSNITKTQELENQIKEKNLLIGKLRHETVIINEHLVEALRRLRKSSSETNVDRRLVTNVLLSFLNTPRGDTKRFEMLNLLASVLGWTDQEKEKAGIQKAGGGSITSPSTGFWGRSLSSGSPAPAIRSPEVDKSDETESFSRLWVEFLLTEAAAGQPGSSPAQPFRPGNMSLPSSPAVVTQSLSPLGTPNTRRLVSLSTVASTPDLTSLPSPLRKGKERDFSGAS</sequence>
<dbReference type="GO" id="GO:0031267">
    <property type="term" value="F:small GTPase binding"/>
    <property type="evidence" value="ECO:0007669"/>
    <property type="project" value="TreeGrafter"/>
</dbReference>
<feature type="coiled-coil region" evidence="4">
    <location>
        <begin position="260"/>
        <end position="318"/>
    </location>
</feature>